<evidence type="ECO:0000259" key="2">
    <source>
        <dbReference type="Pfam" id="PF09851"/>
    </source>
</evidence>
<proteinExistence type="predicted"/>
<keyword evidence="1" id="KW-0812">Transmembrane</keyword>
<dbReference type="EMBL" id="MEUT01000010">
    <property type="protein sequence ID" value="OGC51868.1"/>
    <property type="molecule type" value="Genomic_DNA"/>
</dbReference>
<evidence type="ECO:0000313" key="3">
    <source>
        <dbReference type="EMBL" id="OGC51868.1"/>
    </source>
</evidence>
<comment type="caution">
    <text evidence="3">The sequence shown here is derived from an EMBL/GenBank/DDBJ whole genome shotgun (WGS) entry which is preliminary data.</text>
</comment>
<sequence>MMGYNGGNWFGLGSIFYVVLWVLIIFGIFFALKRLLASKDTKHETKSAKDILAERYAKGEIDKKEFEEKKKDLA</sequence>
<evidence type="ECO:0000313" key="4">
    <source>
        <dbReference type="Proteomes" id="UP000177371"/>
    </source>
</evidence>
<accession>A0A1F4V3Y1</accession>
<dbReference type="Pfam" id="PF09851">
    <property type="entry name" value="SHOCT"/>
    <property type="match status" value="1"/>
</dbReference>
<feature type="transmembrane region" description="Helical" evidence="1">
    <location>
        <begin position="12"/>
        <end position="32"/>
    </location>
</feature>
<organism evidence="3 4">
    <name type="scientific">candidate division WWE3 bacterium RBG_16_37_10</name>
    <dbReference type="NCBI Taxonomy" id="1802610"/>
    <lineage>
        <taxon>Bacteria</taxon>
        <taxon>Katanobacteria</taxon>
    </lineage>
</organism>
<reference evidence="3 4" key="1">
    <citation type="journal article" date="2016" name="Nat. Commun.">
        <title>Thousands of microbial genomes shed light on interconnected biogeochemical processes in an aquifer system.</title>
        <authorList>
            <person name="Anantharaman K."/>
            <person name="Brown C.T."/>
            <person name="Hug L.A."/>
            <person name="Sharon I."/>
            <person name="Castelle C.J."/>
            <person name="Probst A.J."/>
            <person name="Thomas B.C."/>
            <person name="Singh A."/>
            <person name="Wilkins M.J."/>
            <person name="Karaoz U."/>
            <person name="Brodie E.L."/>
            <person name="Williams K.H."/>
            <person name="Hubbard S.S."/>
            <person name="Banfield J.F."/>
        </authorList>
    </citation>
    <scope>NUCLEOTIDE SEQUENCE [LARGE SCALE GENOMIC DNA]</scope>
</reference>
<feature type="domain" description="SHOCT" evidence="2">
    <location>
        <begin position="51"/>
        <end position="73"/>
    </location>
</feature>
<protein>
    <recommendedName>
        <fullName evidence="2">SHOCT domain-containing protein</fullName>
    </recommendedName>
</protein>
<name>A0A1F4V3Y1_UNCKA</name>
<evidence type="ECO:0000256" key="1">
    <source>
        <dbReference type="SAM" id="Phobius"/>
    </source>
</evidence>
<dbReference type="InterPro" id="IPR018649">
    <property type="entry name" value="SHOCT"/>
</dbReference>
<gene>
    <name evidence="3" type="ORF">A2W32_00225</name>
</gene>
<dbReference type="Proteomes" id="UP000177371">
    <property type="component" value="Unassembled WGS sequence"/>
</dbReference>
<keyword evidence="1" id="KW-1133">Transmembrane helix</keyword>
<keyword evidence="1" id="KW-0472">Membrane</keyword>
<dbReference type="AlphaFoldDB" id="A0A1F4V3Y1"/>